<gene>
    <name evidence="1" type="ORF">CEN50_16770</name>
</gene>
<evidence type="ECO:0000313" key="2">
    <source>
        <dbReference type="Proteomes" id="UP000235025"/>
    </source>
</evidence>
<accession>A0A2N6KDK7</accession>
<sequence>MGKLFKTVILAAILAQRNSAICHTRWVYALHWLLCLIFKTDFGFNLQIFLGACTIKELLPRNQQTIQKS</sequence>
<dbReference type="EMBL" id="NMQA01000200">
    <property type="protein sequence ID" value="PLZ96953.1"/>
    <property type="molecule type" value="Genomic_DNA"/>
</dbReference>
<proteinExistence type="predicted"/>
<protein>
    <submittedName>
        <fullName evidence="1">Uncharacterized protein</fullName>
    </submittedName>
</protein>
<organism evidence="1 2">
    <name type="scientific">Fischerella thermalis CCMEE 5268</name>
    <dbReference type="NCBI Taxonomy" id="2019662"/>
    <lineage>
        <taxon>Bacteria</taxon>
        <taxon>Bacillati</taxon>
        <taxon>Cyanobacteriota</taxon>
        <taxon>Cyanophyceae</taxon>
        <taxon>Nostocales</taxon>
        <taxon>Hapalosiphonaceae</taxon>
        <taxon>Fischerella</taxon>
    </lineage>
</organism>
<reference evidence="1 2" key="1">
    <citation type="submission" date="2017-07" db="EMBL/GenBank/DDBJ databases">
        <title>Genomes of Fischerella (Mastigocladus) sp. strains.</title>
        <authorList>
            <person name="Miller S.R."/>
        </authorList>
    </citation>
    <scope>NUCLEOTIDE SEQUENCE [LARGE SCALE GENOMIC DNA]</scope>
    <source>
        <strain evidence="1 2">CCMEE 5268</strain>
    </source>
</reference>
<comment type="caution">
    <text evidence="1">The sequence shown here is derived from an EMBL/GenBank/DDBJ whole genome shotgun (WGS) entry which is preliminary data.</text>
</comment>
<evidence type="ECO:0000313" key="1">
    <source>
        <dbReference type="EMBL" id="PLZ96953.1"/>
    </source>
</evidence>
<name>A0A2N6KDK7_9CYAN</name>
<dbReference type="AlphaFoldDB" id="A0A2N6KDK7"/>
<dbReference type="Proteomes" id="UP000235025">
    <property type="component" value="Unassembled WGS sequence"/>
</dbReference>